<evidence type="ECO:0000313" key="1">
    <source>
        <dbReference type="EMBL" id="SCW01003.1"/>
    </source>
</evidence>
<gene>
    <name evidence="1" type="ORF">LAFE_0D02938G</name>
</gene>
<evidence type="ECO:0000313" key="2">
    <source>
        <dbReference type="Proteomes" id="UP000190831"/>
    </source>
</evidence>
<name>A0A1G4MB17_LACFM</name>
<dbReference type="STRING" id="4955.A0A1G4MB17"/>
<accession>A0A1G4MB17</accession>
<protein>
    <submittedName>
        <fullName evidence="1">LAFE_0D02938g1_1</fullName>
    </submittedName>
</protein>
<sequence length="255" mass="28922">MASNDDMLKMFFDEDFIPQAFVDVLLSSQNTQLNELRVVSSSLLSKLDYYTGRLTQELEVSIENLQKPAEPLAYLSTASESGKTTKLEYYLDTLANSVKTLEGDISKVTKQLNDMKVINEESQRTVKKIKDLENVKLKLSKVLDVFEKVKSLVVISMGSDKQNENIPSIPITDFKLSLKTMQDAINSSLKSASTNESSDERNEELLQKINFFVEMKPIFKGLTKFYPAYSEFVEQIKAGMQVYLQGKDIEAEFMT</sequence>
<dbReference type="AlphaFoldDB" id="A0A1G4MB17"/>
<dbReference type="OrthoDB" id="4064682at2759"/>
<dbReference type="Gene3D" id="6.10.250.2790">
    <property type="match status" value="1"/>
</dbReference>
<reference evidence="1 2" key="1">
    <citation type="submission" date="2016-03" db="EMBL/GenBank/DDBJ databases">
        <authorList>
            <person name="Devillers H."/>
        </authorList>
    </citation>
    <scope>NUCLEOTIDE SEQUENCE [LARGE SCALE GENOMIC DNA]</scope>
    <source>
        <strain evidence="1">CBS 6772</strain>
    </source>
</reference>
<proteinExistence type="predicted"/>
<dbReference type="EMBL" id="LT598492">
    <property type="protein sequence ID" value="SCW01003.1"/>
    <property type="molecule type" value="Genomic_DNA"/>
</dbReference>
<keyword evidence="2" id="KW-1185">Reference proteome</keyword>
<organism evidence="1 2">
    <name type="scientific">Lachancea fermentati</name>
    <name type="common">Zygosaccharomyces fermentati</name>
    <dbReference type="NCBI Taxonomy" id="4955"/>
    <lineage>
        <taxon>Eukaryota</taxon>
        <taxon>Fungi</taxon>
        <taxon>Dikarya</taxon>
        <taxon>Ascomycota</taxon>
        <taxon>Saccharomycotina</taxon>
        <taxon>Saccharomycetes</taxon>
        <taxon>Saccharomycetales</taxon>
        <taxon>Saccharomycetaceae</taxon>
        <taxon>Lachancea</taxon>
    </lineage>
</organism>
<dbReference type="OMA" id="EFVPHAY"/>
<dbReference type="Proteomes" id="UP000190831">
    <property type="component" value="Chromosome D"/>
</dbReference>